<proteinExistence type="evidence at transcript level"/>
<feature type="region of interest" description="Disordered" evidence="1">
    <location>
        <begin position="43"/>
        <end position="62"/>
    </location>
</feature>
<reference evidence="2" key="1">
    <citation type="journal article" date="2011" name="Plant Physiol.">
        <title>Comprehensive sequence analysis of 24,783 barley full-length cDNAs derived from 12 clone libraries.</title>
        <authorList>
            <person name="Matsumoto T."/>
            <person name="Tanaka T."/>
            <person name="Sakai H."/>
            <person name="Amano N."/>
            <person name="Kanamori H."/>
            <person name="Kurita K."/>
            <person name="Kikuta A."/>
            <person name="Kamiya K."/>
            <person name="Yamamoto M."/>
            <person name="Ikawa H."/>
            <person name="Fujii N."/>
            <person name="Hori K."/>
            <person name="Itoh T."/>
            <person name="Sato K."/>
        </authorList>
    </citation>
    <scope>NUCLEOTIDE SEQUENCE</scope>
    <source>
        <tissue evidence="2">Shoot</tissue>
    </source>
</reference>
<dbReference type="EMBL" id="AK356454">
    <property type="protein sequence ID" value="BAJ87671.1"/>
    <property type="molecule type" value="mRNA"/>
</dbReference>
<evidence type="ECO:0000256" key="1">
    <source>
        <dbReference type="SAM" id="MobiDB-lite"/>
    </source>
</evidence>
<organism evidence="2">
    <name type="scientific">Hordeum vulgare subsp. vulgare</name>
    <name type="common">Domesticated barley</name>
    <dbReference type="NCBI Taxonomy" id="112509"/>
    <lineage>
        <taxon>Eukaryota</taxon>
        <taxon>Viridiplantae</taxon>
        <taxon>Streptophyta</taxon>
        <taxon>Embryophyta</taxon>
        <taxon>Tracheophyta</taxon>
        <taxon>Spermatophyta</taxon>
        <taxon>Magnoliopsida</taxon>
        <taxon>Liliopsida</taxon>
        <taxon>Poales</taxon>
        <taxon>Poaceae</taxon>
        <taxon>BOP clade</taxon>
        <taxon>Pooideae</taxon>
        <taxon>Triticodae</taxon>
        <taxon>Triticeae</taxon>
        <taxon>Hordeinae</taxon>
        <taxon>Hordeum</taxon>
    </lineage>
</organism>
<sequence length="93" mass="9758">MGPASPCRRRSPILHLGDSSLKTATGGCEETSCPSLRPILTTPFQAGPVSGSPRSVSDSLLRATSSPSCSKAKEHALRVSSPVPDLLCIERQQ</sequence>
<accession>F2CXV0</accession>
<feature type="compositionally biased region" description="Polar residues" evidence="1">
    <location>
        <begin position="52"/>
        <end position="62"/>
    </location>
</feature>
<name>F2CXV0_HORVV</name>
<dbReference type="AlphaFoldDB" id="F2CXV0"/>
<protein>
    <submittedName>
        <fullName evidence="2">Predicted protein</fullName>
    </submittedName>
</protein>
<evidence type="ECO:0000313" key="2">
    <source>
        <dbReference type="EMBL" id="BAJ87671.1"/>
    </source>
</evidence>